<evidence type="ECO:0000256" key="11">
    <source>
        <dbReference type="PIRSR" id="PIRSR614732-2"/>
    </source>
</evidence>
<dbReference type="GO" id="GO:0006207">
    <property type="term" value="P:'de novo' pyrimidine nucleobase biosynthetic process"/>
    <property type="evidence" value="ECO:0007669"/>
    <property type="project" value="InterPro"/>
</dbReference>
<dbReference type="InterPro" id="IPR014732">
    <property type="entry name" value="OMPdecase"/>
</dbReference>
<organism evidence="14 15">
    <name type="scientific">Xylocopilactobacillus apis</name>
    <dbReference type="NCBI Taxonomy" id="2932183"/>
    <lineage>
        <taxon>Bacteria</taxon>
        <taxon>Bacillati</taxon>
        <taxon>Bacillota</taxon>
        <taxon>Bacilli</taxon>
        <taxon>Lactobacillales</taxon>
        <taxon>Lactobacillaceae</taxon>
        <taxon>Xylocopilactobacillus</taxon>
    </lineage>
</organism>
<evidence type="ECO:0000256" key="10">
    <source>
        <dbReference type="PIRSR" id="PIRSR614732-1"/>
    </source>
</evidence>
<evidence type="ECO:0000256" key="9">
    <source>
        <dbReference type="HAMAP-Rule" id="MF_01200"/>
    </source>
</evidence>
<dbReference type="EMBL" id="AP026801">
    <property type="protein sequence ID" value="BDR57345.1"/>
    <property type="molecule type" value="Genomic_DNA"/>
</dbReference>
<dbReference type="HAMAP" id="MF_01200_B">
    <property type="entry name" value="OMPdecase_type1_B"/>
    <property type="match status" value="1"/>
</dbReference>
<feature type="active site" description="Proton donor" evidence="9">
    <location>
        <position position="62"/>
    </location>
</feature>
<evidence type="ECO:0000313" key="15">
    <source>
        <dbReference type="Proteomes" id="UP001321804"/>
    </source>
</evidence>
<evidence type="ECO:0000256" key="3">
    <source>
        <dbReference type="ARBA" id="ARBA00011738"/>
    </source>
</evidence>
<feature type="binding site" evidence="9">
    <location>
        <begin position="60"/>
        <end position="69"/>
    </location>
    <ligand>
        <name>substrate</name>
    </ligand>
</feature>
<feature type="active site" description="For OMPdecase activity" evidence="10">
    <location>
        <position position="62"/>
    </location>
</feature>
<comment type="catalytic activity">
    <reaction evidence="7 9 12">
        <text>orotidine 5'-phosphate + H(+) = UMP + CO2</text>
        <dbReference type="Rhea" id="RHEA:11596"/>
        <dbReference type="ChEBI" id="CHEBI:15378"/>
        <dbReference type="ChEBI" id="CHEBI:16526"/>
        <dbReference type="ChEBI" id="CHEBI:57538"/>
        <dbReference type="ChEBI" id="CHEBI:57865"/>
        <dbReference type="EC" id="4.1.1.23"/>
    </reaction>
</comment>
<keyword evidence="15" id="KW-1185">Reference proteome</keyword>
<feature type="binding site" evidence="9 11">
    <location>
        <position position="187"/>
    </location>
    <ligand>
        <name>substrate</name>
    </ligand>
</feature>
<dbReference type="Proteomes" id="UP001321804">
    <property type="component" value="Chromosome"/>
</dbReference>
<evidence type="ECO:0000256" key="12">
    <source>
        <dbReference type="RuleBase" id="RU000512"/>
    </source>
</evidence>
<evidence type="ECO:0000256" key="8">
    <source>
        <dbReference type="ARBA" id="ARBA00061012"/>
    </source>
</evidence>
<dbReference type="PANTHER" id="PTHR32119">
    <property type="entry name" value="OROTIDINE 5'-PHOSPHATE DECARBOXYLASE"/>
    <property type="match status" value="1"/>
</dbReference>
<evidence type="ECO:0000259" key="13">
    <source>
        <dbReference type="SMART" id="SM00934"/>
    </source>
</evidence>
<dbReference type="GO" id="GO:0004590">
    <property type="term" value="F:orotidine-5'-phosphate decarboxylase activity"/>
    <property type="evidence" value="ECO:0007669"/>
    <property type="project" value="UniProtKB-UniRule"/>
</dbReference>
<accession>A0AAU9DC47</accession>
<dbReference type="Pfam" id="PF00215">
    <property type="entry name" value="OMPdecase"/>
    <property type="match status" value="1"/>
</dbReference>
<feature type="binding site" evidence="9 11">
    <location>
        <position position="33"/>
    </location>
    <ligand>
        <name>substrate</name>
    </ligand>
</feature>
<feature type="binding site" evidence="9 11">
    <location>
        <position position="124"/>
    </location>
    <ligand>
        <name>substrate</name>
    </ligand>
</feature>
<dbReference type="AlphaFoldDB" id="A0AAU9DC47"/>
<feature type="binding site" evidence="9 11">
    <location>
        <position position="216"/>
    </location>
    <ligand>
        <name>substrate</name>
    </ligand>
</feature>
<dbReference type="CDD" id="cd04725">
    <property type="entry name" value="OMP_decarboxylase_like"/>
    <property type="match status" value="1"/>
</dbReference>
<comment type="similarity">
    <text evidence="8 9">Belongs to the OMP decarboxylase family. Type 1 subfamily.</text>
</comment>
<dbReference type="FunFam" id="3.20.20.70:FF:000015">
    <property type="entry name" value="Orotidine 5'-phosphate decarboxylase"/>
    <property type="match status" value="1"/>
</dbReference>
<dbReference type="NCBIfam" id="NF001273">
    <property type="entry name" value="PRK00230.1"/>
    <property type="match status" value="1"/>
</dbReference>
<dbReference type="PROSITE" id="PS00156">
    <property type="entry name" value="OMPDECASE"/>
    <property type="match status" value="1"/>
</dbReference>
<evidence type="ECO:0000256" key="5">
    <source>
        <dbReference type="ARBA" id="ARBA00022975"/>
    </source>
</evidence>
<feature type="binding site" evidence="9 11">
    <location>
        <position position="10"/>
    </location>
    <ligand>
        <name>substrate</name>
    </ligand>
</feature>
<dbReference type="EC" id="4.1.1.23" evidence="9"/>
<dbReference type="InterPro" id="IPR001754">
    <property type="entry name" value="OMPdeCOase_dom"/>
</dbReference>
<feature type="active site" description="For OMPdecase activity" evidence="10">
    <location>
        <position position="60"/>
    </location>
</feature>
<keyword evidence="6 9" id="KW-0456">Lyase</keyword>
<feature type="active site" description="For OMPdecase activity" evidence="10">
    <location>
        <position position="65"/>
    </location>
</feature>
<dbReference type="InterPro" id="IPR013785">
    <property type="entry name" value="Aldolase_TIM"/>
</dbReference>
<dbReference type="NCBIfam" id="TIGR01740">
    <property type="entry name" value="pyrF"/>
    <property type="match status" value="1"/>
</dbReference>
<evidence type="ECO:0000256" key="6">
    <source>
        <dbReference type="ARBA" id="ARBA00023239"/>
    </source>
</evidence>
<dbReference type="InterPro" id="IPR047596">
    <property type="entry name" value="OMPdecase_bac"/>
</dbReference>
<dbReference type="RefSeq" id="WP_317696366.1">
    <property type="nucleotide sequence ID" value="NZ_AP026801.1"/>
</dbReference>
<name>A0AAU9DC47_9LACO</name>
<gene>
    <name evidence="9 14" type="primary">pyrF</name>
    <name evidence="14" type="ORF">KIMC2_19070</name>
</gene>
<dbReference type="InterPro" id="IPR011060">
    <property type="entry name" value="RibuloseP-bd_barrel"/>
</dbReference>
<evidence type="ECO:0000256" key="4">
    <source>
        <dbReference type="ARBA" id="ARBA00022793"/>
    </source>
</evidence>
<feature type="domain" description="Orotidine 5'-phosphate decarboxylase" evidence="13">
    <location>
        <begin position="4"/>
        <end position="232"/>
    </location>
</feature>
<keyword evidence="4 9" id="KW-0210">Decarboxylase</keyword>
<dbReference type="KEGG" id="xak:KIMC2_19070"/>
<dbReference type="PANTHER" id="PTHR32119:SF2">
    <property type="entry name" value="OROTIDINE 5'-PHOSPHATE DECARBOXYLASE"/>
    <property type="match status" value="1"/>
</dbReference>
<feature type="binding site" evidence="9 11">
    <location>
        <position position="217"/>
    </location>
    <ligand>
        <name>substrate</name>
    </ligand>
</feature>
<comment type="subunit">
    <text evidence="3 9">Homodimer.</text>
</comment>
<feature type="binding site" evidence="9 11">
    <location>
        <position position="196"/>
    </location>
    <ligand>
        <name>substrate</name>
    </ligand>
</feature>
<dbReference type="GO" id="GO:0005829">
    <property type="term" value="C:cytosol"/>
    <property type="evidence" value="ECO:0007669"/>
    <property type="project" value="TreeGrafter"/>
</dbReference>
<protein>
    <recommendedName>
        <fullName evidence="9">Orotidine 5'-phosphate decarboxylase</fullName>
        <ecNumber evidence="9">4.1.1.23</ecNumber>
    </recommendedName>
    <alternativeName>
        <fullName evidence="9">OMP decarboxylase</fullName>
        <shortName evidence="9">OMPDCase</shortName>
        <shortName evidence="9">OMPdecase</shortName>
    </alternativeName>
</protein>
<dbReference type="Gene3D" id="3.20.20.70">
    <property type="entry name" value="Aldolase class I"/>
    <property type="match status" value="1"/>
</dbReference>
<evidence type="ECO:0000313" key="14">
    <source>
        <dbReference type="EMBL" id="BDR57345.1"/>
    </source>
</evidence>
<comment type="pathway">
    <text evidence="2 9 12">Pyrimidine metabolism; UMP biosynthesis via de novo pathway; UMP from orotate: step 2/2.</text>
</comment>
<dbReference type="GO" id="GO:0044205">
    <property type="term" value="P:'de novo' UMP biosynthetic process"/>
    <property type="evidence" value="ECO:0007669"/>
    <property type="project" value="UniProtKB-UniRule"/>
</dbReference>
<evidence type="ECO:0000256" key="7">
    <source>
        <dbReference type="ARBA" id="ARBA00049157"/>
    </source>
</evidence>
<dbReference type="SMART" id="SM00934">
    <property type="entry name" value="OMPdecase"/>
    <property type="match status" value="1"/>
</dbReference>
<proteinExistence type="inferred from homology"/>
<evidence type="ECO:0000256" key="2">
    <source>
        <dbReference type="ARBA" id="ARBA00004861"/>
    </source>
</evidence>
<keyword evidence="5 9" id="KW-0665">Pyrimidine biosynthesis</keyword>
<dbReference type="SUPFAM" id="SSF51366">
    <property type="entry name" value="Ribulose-phoshate binding barrel"/>
    <property type="match status" value="1"/>
</dbReference>
<evidence type="ECO:0000256" key="1">
    <source>
        <dbReference type="ARBA" id="ARBA00002356"/>
    </source>
</evidence>
<sequence>MKKPVIIALDFVSAEKVYEFLEPFSKERDLWVKVGMELFYGEGPALITNLRKRGLHVFLDLKLYDIPHTVNQAMKQIGRLGVEMTTVTGLGGAQMIQAAKDGLLSGASEAGIVTPKLLAITQLTSMTEVAMHETLQNDQYTMVQSVDHLAQLAANNGADGVISSALEAKSIHERTSREFLTINPGIRLESDAKDDQARVVTPAKAAELGSNGIVVGRSITQASDPLRAYKQVKLEFKGDSDNNGN</sequence>
<reference evidence="14 15" key="1">
    <citation type="journal article" date="2023" name="Microbiol. Spectr.">
        <title>Symbiosis of Carpenter Bees with Uncharacterized Lactic Acid Bacteria Showing NAD Auxotrophy.</title>
        <authorList>
            <person name="Kawasaki S."/>
            <person name="Ozawa K."/>
            <person name="Mori T."/>
            <person name="Yamamoto A."/>
            <person name="Ito M."/>
            <person name="Ohkuma M."/>
            <person name="Sakamoto M."/>
            <person name="Matsutani M."/>
        </authorList>
    </citation>
    <scope>NUCLEOTIDE SEQUENCE [LARGE SCALE GENOMIC DNA]</scope>
    <source>
        <strain evidence="14 15">KimC2</strain>
    </source>
</reference>
<dbReference type="InterPro" id="IPR018089">
    <property type="entry name" value="OMPdecase_AS"/>
</dbReference>
<comment type="function">
    <text evidence="1 9">Catalyzes the decarboxylation of orotidine 5'-monophosphate (OMP) to uridine 5'-monophosphate (UMP).</text>
</comment>